<evidence type="ECO:0000313" key="7">
    <source>
        <dbReference type="Proteomes" id="UP000527352"/>
    </source>
</evidence>
<protein>
    <recommendedName>
        <fullName evidence="3">Pseudouridine synthase</fullName>
        <ecNumber evidence="3">5.4.99.-</ecNumber>
    </recommendedName>
</protein>
<keyword evidence="2 3" id="KW-0413">Isomerase</keyword>
<feature type="compositionally biased region" description="Low complexity" evidence="4">
    <location>
        <begin position="7"/>
        <end position="19"/>
    </location>
</feature>
<evidence type="ECO:0000256" key="1">
    <source>
        <dbReference type="ARBA" id="ARBA00008348"/>
    </source>
</evidence>
<feature type="region of interest" description="Disordered" evidence="4">
    <location>
        <begin position="1"/>
        <end position="84"/>
    </location>
</feature>
<dbReference type="InterPro" id="IPR000748">
    <property type="entry name" value="PsdUridine_synth_RsuA/RluB/E/F"/>
</dbReference>
<name>A0ABX1KNQ1_9GAMM</name>
<dbReference type="Pfam" id="PF00849">
    <property type="entry name" value="PseudoU_synth_2"/>
    <property type="match status" value="1"/>
</dbReference>
<dbReference type="PROSITE" id="PS01149">
    <property type="entry name" value="PSI_RSU"/>
    <property type="match status" value="1"/>
</dbReference>
<evidence type="ECO:0000256" key="4">
    <source>
        <dbReference type="SAM" id="MobiDB-lite"/>
    </source>
</evidence>
<gene>
    <name evidence="6" type="primary">rluE</name>
    <name evidence="6" type="ORF">HGO26_12095</name>
</gene>
<dbReference type="EMBL" id="JABAEB010000006">
    <property type="protein sequence ID" value="NLQ23608.1"/>
    <property type="molecule type" value="Genomic_DNA"/>
</dbReference>
<accession>A0ABX1KNQ1</accession>
<feature type="domain" description="Pseudouridine synthase RsuA/RluA-like" evidence="5">
    <location>
        <begin position="103"/>
        <end position="247"/>
    </location>
</feature>
<evidence type="ECO:0000259" key="5">
    <source>
        <dbReference type="Pfam" id="PF00849"/>
    </source>
</evidence>
<comment type="caution">
    <text evidence="6">The sequence shown here is derived from an EMBL/GenBank/DDBJ whole genome shotgun (WGS) entry which is preliminary data.</text>
</comment>
<dbReference type="Proteomes" id="UP000527352">
    <property type="component" value="Unassembled WGS sequence"/>
</dbReference>
<evidence type="ECO:0000256" key="3">
    <source>
        <dbReference type="RuleBase" id="RU003887"/>
    </source>
</evidence>
<dbReference type="NCBIfam" id="NF008487">
    <property type="entry name" value="PRK11394.1"/>
    <property type="match status" value="1"/>
</dbReference>
<reference evidence="6 7" key="1">
    <citation type="submission" date="2020-04" db="EMBL/GenBank/DDBJ databases">
        <title>The first description of lens atrophy caused by putative novel Shewanella sp. that is a new emerging pathogen for cultured rainbow trout?</title>
        <authorList>
            <person name="Saticioglu I.B."/>
            <person name="Duman M."/>
            <person name="Altun S."/>
        </authorList>
    </citation>
    <scope>NUCLEOTIDE SEQUENCE [LARGE SCALE GENOMIC DNA]</scope>
    <source>
        <strain evidence="6 7">S-1</strain>
    </source>
</reference>
<keyword evidence="7" id="KW-1185">Reference proteome</keyword>
<comment type="similarity">
    <text evidence="1 3">Belongs to the pseudouridine synthase RsuA family.</text>
</comment>
<dbReference type="Gene3D" id="3.30.70.1560">
    <property type="entry name" value="Alpha-L RNA-binding motif"/>
    <property type="match status" value="1"/>
</dbReference>
<dbReference type="InterPro" id="IPR050343">
    <property type="entry name" value="RsuA_PseudoU_synthase"/>
</dbReference>
<evidence type="ECO:0000313" key="6">
    <source>
        <dbReference type="EMBL" id="NLQ23608.1"/>
    </source>
</evidence>
<dbReference type="NCBIfam" id="TIGR00093">
    <property type="entry name" value="pseudouridine synthase"/>
    <property type="match status" value="1"/>
</dbReference>
<dbReference type="PANTHER" id="PTHR47683">
    <property type="entry name" value="PSEUDOURIDINE SYNTHASE FAMILY PROTEIN-RELATED"/>
    <property type="match status" value="1"/>
</dbReference>
<evidence type="ECO:0000256" key="2">
    <source>
        <dbReference type="ARBA" id="ARBA00023235"/>
    </source>
</evidence>
<organism evidence="6 7">
    <name type="scientific">Shewanella oncorhynchi</name>
    <dbReference type="NCBI Taxonomy" id="2726434"/>
    <lineage>
        <taxon>Bacteria</taxon>
        <taxon>Pseudomonadati</taxon>
        <taxon>Pseudomonadota</taxon>
        <taxon>Gammaproteobacteria</taxon>
        <taxon>Alteromonadales</taxon>
        <taxon>Shewanellaceae</taxon>
        <taxon>Shewanella</taxon>
    </lineage>
</organism>
<feature type="compositionally biased region" description="Low complexity" evidence="4">
    <location>
        <begin position="29"/>
        <end position="51"/>
    </location>
</feature>
<proteinExistence type="inferred from homology"/>
<dbReference type="InterPro" id="IPR042092">
    <property type="entry name" value="PsdUridine_s_RsuA/RluB/E/F_cat"/>
</dbReference>
<dbReference type="GO" id="GO:0160137">
    <property type="term" value="F:23S rRNA pseudouridine(2457) synthase activity"/>
    <property type="evidence" value="ECO:0007669"/>
    <property type="project" value="UniProtKB-EC"/>
</dbReference>
<sequence length="282" mass="31333">MTTLTTQSSQVSVSQPPVSKSMNKNKFQPKGANASASSPAKSPIKPAKPASRGPANRATAVDSKVAPARNANGSLKKEPFKNPNRRAIAAAKPVQSQTLAPIIVLFNKPFDVLCQFTDEQGRKTLKDYIPIADVYAAGRLDRDSEGLLLLTNDGQLQARLTEPKKKTFKTYWVQVEGVPTEDVLTKLRQGVELNDGMTLPAKVKIMDSPDIWPRNPPVRERKNIPTTWLEIQIHEGRNRQVRRMTAHIGFPTLRLIRYKIGQWSLDNLPSGEHKCIRLGDEV</sequence>
<dbReference type="EC" id="5.4.99.-" evidence="3"/>
<dbReference type="InterPro" id="IPR020103">
    <property type="entry name" value="PsdUridine_synth_cat_dom_sf"/>
</dbReference>
<dbReference type="InterPro" id="IPR020094">
    <property type="entry name" value="TruA/RsuA/RluB/E/F_N"/>
</dbReference>
<dbReference type="PANTHER" id="PTHR47683:SF2">
    <property type="entry name" value="RNA-BINDING S4 DOMAIN-CONTAINING PROTEIN"/>
    <property type="match status" value="1"/>
</dbReference>
<dbReference type="Gene3D" id="3.30.70.580">
    <property type="entry name" value="Pseudouridine synthase I, catalytic domain, N-terminal subdomain"/>
    <property type="match status" value="1"/>
</dbReference>
<dbReference type="InterPro" id="IPR006145">
    <property type="entry name" value="PsdUridine_synth_RsuA/RluA"/>
</dbReference>
<dbReference type="CDD" id="cd02566">
    <property type="entry name" value="PseudoU_synth_RluE"/>
    <property type="match status" value="1"/>
</dbReference>
<dbReference type="InterPro" id="IPR018496">
    <property type="entry name" value="PsdUridine_synth_RsuA/RluB_CS"/>
</dbReference>
<dbReference type="SUPFAM" id="SSF55120">
    <property type="entry name" value="Pseudouridine synthase"/>
    <property type="match status" value="1"/>
</dbReference>